<dbReference type="InterPro" id="IPR029787">
    <property type="entry name" value="Nucleotide_cyclase"/>
</dbReference>
<gene>
    <name evidence="1" type="ORF">GUA46_13725</name>
</gene>
<name>A0A850NGZ0_9FLAO</name>
<evidence type="ECO:0000313" key="2">
    <source>
        <dbReference type="Proteomes" id="UP000558089"/>
    </source>
</evidence>
<protein>
    <submittedName>
        <fullName evidence="1">DUF2652 domain-containing protein</fullName>
    </submittedName>
</protein>
<dbReference type="Proteomes" id="UP000558089">
    <property type="component" value="Unassembled WGS sequence"/>
</dbReference>
<comment type="caution">
    <text evidence="1">The sequence shown here is derived from an EMBL/GenBank/DDBJ whole genome shotgun (WGS) entry which is preliminary data.</text>
</comment>
<dbReference type="Gene3D" id="3.30.70.1230">
    <property type="entry name" value="Nucleotide cyclase"/>
    <property type="match status" value="1"/>
</dbReference>
<organism evidence="1 2">
    <name type="scientific">Flagellimonas chongwuensis</name>
    <dbReference type="NCBI Taxonomy" id="2697365"/>
    <lineage>
        <taxon>Bacteria</taxon>
        <taxon>Pseudomonadati</taxon>
        <taxon>Bacteroidota</taxon>
        <taxon>Flavobacteriia</taxon>
        <taxon>Flavobacteriales</taxon>
        <taxon>Flavobacteriaceae</taxon>
        <taxon>Flagellimonas</taxon>
    </lineage>
</organism>
<keyword evidence="2" id="KW-1185">Reference proteome</keyword>
<reference evidence="1 2" key="1">
    <citation type="submission" date="2020-01" db="EMBL/GenBank/DDBJ databases">
        <title>Draft Genome Analysis of Muricauda sp. HICW Isolated from coastal seawater of PR China.</title>
        <authorList>
            <person name="Chen M.-X."/>
        </authorList>
    </citation>
    <scope>NUCLEOTIDE SEQUENCE [LARGE SCALE GENOMIC DNA]</scope>
    <source>
        <strain evidence="1 2">HICW</strain>
    </source>
</reference>
<dbReference type="InterPro" id="IPR020503">
    <property type="entry name" value="Uncharacterised_Rv2561"/>
</dbReference>
<dbReference type="AlphaFoldDB" id="A0A850NGZ0"/>
<dbReference type="Pfam" id="PF10851">
    <property type="entry name" value="DUF2652"/>
    <property type="match status" value="1"/>
</dbReference>
<dbReference type="RefSeq" id="WP_176620969.1">
    <property type="nucleotide sequence ID" value="NZ_WYET01000007.1"/>
</dbReference>
<accession>A0A850NGZ0</accession>
<sequence>MHTGPTLICIPDISGFTRFMGEIDFELSTKIIPSLLNKIIYSNEIGLKISEIEGDAVLFYRTGELPSLKDLIDQCIYFYTEFYKQMNVLRSMNNGHKGVDKIPELLGLKIILHYGEEVGLVPIGKNIKLMGEDIIVAHRLLKNTIPTDEYILFSRDILSSYSQEDRQELQMGTNLISGNIQVDHLGQIDFKYIDLLPFRPDM</sequence>
<evidence type="ECO:0000313" key="1">
    <source>
        <dbReference type="EMBL" id="NVN19404.1"/>
    </source>
</evidence>
<dbReference type="SUPFAM" id="SSF55073">
    <property type="entry name" value="Nucleotide cyclase"/>
    <property type="match status" value="1"/>
</dbReference>
<dbReference type="EMBL" id="WYET01000007">
    <property type="protein sequence ID" value="NVN19404.1"/>
    <property type="molecule type" value="Genomic_DNA"/>
</dbReference>
<proteinExistence type="predicted"/>